<feature type="region of interest" description="Disordered" evidence="1">
    <location>
        <begin position="198"/>
        <end position="229"/>
    </location>
</feature>
<keyword evidence="2" id="KW-0812">Transmembrane</keyword>
<organism evidence="3 4">
    <name type="scientific">Chytriomyces confervae</name>
    <dbReference type="NCBI Taxonomy" id="246404"/>
    <lineage>
        <taxon>Eukaryota</taxon>
        <taxon>Fungi</taxon>
        <taxon>Fungi incertae sedis</taxon>
        <taxon>Chytridiomycota</taxon>
        <taxon>Chytridiomycota incertae sedis</taxon>
        <taxon>Chytridiomycetes</taxon>
        <taxon>Chytridiales</taxon>
        <taxon>Chytriomycetaceae</taxon>
        <taxon>Chytriomyces</taxon>
    </lineage>
</organism>
<evidence type="ECO:0000313" key="3">
    <source>
        <dbReference type="EMBL" id="TPX78298.1"/>
    </source>
</evidence>
<keyword evidence="2" id="KW-0472">Membrane</keyword>
<keyword evidence="2" id="KW-1133">Transmembrane helix</keyword>
<feature type="transmembrane region" description="Helical" evidence="2">
    <location>
        <begin position="156"/>
        <end position="178"/>
    </location>
</feature>
<sequence>MNQHSPCFTAVDTWISPQSMTLNVTFASEREMMDQKYHLRFTFPTWFIMGPQPYRAPFGTVTCKPAVLISSTLQNMDCYSKEAPLFFAVFLMNTNGALPSAYTQMALVNNDRSLTTCELKQWCAPIASVGASGTTDGSTKIPDGYVQLPLIGPQPAWVVTVIFSSLGILLGAVVFAYVRYKTRGRRASQDSLPSHLVFTANNTPSTSPKGSDGFIAAPSPTSPSSNPQPMTLMQKAELMKVQNQQRGGGR</sequence>
<evidence type="ECO:0000256" key="1">
    <source>
        <dbReference type="SAM" id="MobiDB-lite"/>
    </source>
</evidence>
<reference evidence="3 4" key="1">
    <citation type="journal article" date="2019" name="Sci. Rep.">
        <title>Comparative genomics of chytrid fungi reveal insights into the obligate biotrophic and pathogenic lifestyle of Synchytrium endobioticum.</title>
        <authorList>
            <person name="van de Vossenberg B.T.L.H."/>
            <person name="Warris S."/>
            <person name="Nguyen H.D.T."/>
            <person name="van Gent-Pelzer M.P.E."/>
            <person name="Joly D.L."/>
            <person name="van de Geest H.C."/>
            <person name="Bonants P.J.M."/>
            <person name="Smith D.S."/>
            <person name="Levesque C.A."/>
            <person name="van der Lee T.A.J."/>
        </authorList>
    </citation>
    <scope>NUCLEOTIDE SEQUENCE [LARGE SCALE GENOMIC DNA]</scope>
    <source>
        <strain evidence="3 4">CBS 675.73</strain>
    </source>
</reference>
<dbReference type="EMBL" id="QEAP01000006">
    <property type="protein sequence ID" value="TPX78298.1"/>
    <property type="molecule type" value="Genomic_DNA"/>
</dbReference>
<evidence type="ECO:0000313" key="4">
    <source>
        <dbReference type="Proteomes" id="UP000320333"/>
    </source>
</evidence>
<protein>
    <submittedName>
        <fullName evidence="3">Uncharacterized protein</fullName>
    </submittedName>
</protein>
<evidence type="ECO:0000256" key="2">
    <source>
        <dbReference type="SAM" id="Phobius"/>
    </source>
</evidence>
<gene>
    <name evidence="3" type="ORF">CcCBS67573_g00492</name>
</gene>
<comment type="caution">
    <text evidence="3">The sequence shown here is derived from an EMBL/GenBank/DDBJ whole genome shotgun (WGS) entry which is preliminary data.</text>
</comment>
<name>A0A507FSI4_9FUNG</name>
<proteinExistence type="predicted"/>
<accession>A0A507FSI4</accession>
<feature type="compositionally biased region" description="Polar residues" evidence="1">
    <location>
        <begin position="199"/>
        <end position="209"/>
    </location>
</feature>
<keyword evidence="4" id="KW-1185">Reference proteome</keyword>
<feature type="compositionally biased region" description="Low complexity" evidence="1">
    <location>
        <begin position="218"/>
        <end position="229"/>
    </location>
</feature>
<dbReference type="OrthoDB" id="2105775at2759"/>
<dbReference type="AlphaFoldDB" id="A0A507FSI4"/>
<dbReference type="Proteomes" id="UP000320333">
    <property type="component" value="Unassembled WGS sequence"/>
</dbReference>